<evidence type="ECO:0000259" key="2">
    <source>
        <dbReference type="Pfam" id="PF07859"/>
    </source>
</evidence>
<dbReference type="PANTHER" id="PTHR48081">
    <property type="entry name" value="AB HYDROLASE SUPERFAMILY PROTEIN C4A8.06C"/>
    <property type="match status" value="1"/>
</dbReference>
<evidence type="ECO:0000313" key="3">
    <source>
        <dbReference type="EMBL" id="MBB3103201.1"/>
    </source>
</evidence>
<sequence length="319" mass="34883">MWKKVFLTLAILGIGLIAAYGVGSMLRPSIQGRIFETLVWRTDVKQQNALLLQQNAAPHTSIGPSPELQARYAISSKQAGGHTVWTIAPRTGATERQVLYLHGGAYVAGIAEMHWNSVAAFIDHCQCTFIMPDYPLAPQHTVDDALAMLLPLYGELVEMNGATHLTLLGESSGGGLALALAMRLREADLEQPADLILLSPWLDVTMNNPAIAEADKLDPILNVQGLQDAGKAWAGTHPLTDYQVSPIYGNLEGLAPIMLFMGTHDVFIADARKLAAQAKTARARLDYHEYDGMLHCWYITDYLPETKELLKLVSERIGS</sequence>
<evidence type="ECO:0000256" key="1">
    <source>
        <dbReference type="ARBA" id="ARBA00022801"/>
    </source>
</evidence>
<dbReference type="RefSeq" id="WP_183166156.1">
    <property type="nucleotide sequence ID" value="NZ_JACHXI010000006.1"/>
</dbReference>
<dbReference type="GO" id="GO:0016787">
    <property type="term" value="F:hydrolase activity"/>
    <property type="evidence" value="ECO:0007669"/>
    <property type="project" value="UniProtKB-KW"/>
</dbReference>
<accession>A0A839T0Y0</accession>
<dbReference type="InterPro" id="IPR050300">
    <property type="entry name" value="GDXG_lipolytic_enzyme"/>
</dbReference>
<keyword evidence="4" id="KW-1185">Reference proteome</keyword>
<evidence type="ECO:0000313" key="4">
    <source>
        <dbReference type="Proteomes" id="UP000549250"/>
    </source>
</evidence>
<comment type="caution">
    <text evidence="3">The sequence shown here is derived from an EMBL/GenBank/DDBJ whole genome shotgun (WGS) entry which is preliminary data.</text>
</comment>
<protein>
    <submittedName>
        <fullName evidence="3">Acetyl esterase/lipase</fullName>
    </submittedName>
</protein>
<feature type="domain" description="Alpha/beta hydrolase fold-3" evidence="2">
    <location>
        <begin position="98"/>
        <end position="298"/>
    </location>
</feature>
<dbReference type="InterPro" id="IPR013094">
    <property type="entry name" value="AB_hydrolase_3"/>
</dbReference>
<dbReference type="EMBL" id="JACHXI010000006">
    <property type="protein sequence ID" value="MBB3103201.1"/>
    <property type="molecule type" value="Genomic_DNA"/>
</dbReference>
<dbReference type="Pfam" id="PF07859">
    <property type="entry name" value="Abhydrolase_3"/>
    <property type="match status" value="1"/>
</dbReference>
<dbReference type="SUPFAM" id="SSF53474">
    <property type="entry name" value="alpha/beta-Hydrolases"/>
    <property type="match status" value="1"/>
</dbReference>
<reference evidence="3 4" key="1">
    <citation type="submission" date="2020-08" db="EMBL/GenBank/DDBJ databases">
        <title>Genomic Encyclopedia of Type Strains, Phase III (KMG-III): the genomes of soil and plant-associated and newly described type strains.</title>
        <authorList>
            <person name="Whitman W."/>
        </authorList>
    </citation>
    <scope>NUCLEOTIDE SEQUENCE [LARGE SCALE GENOMIC DNA]</scope>
    <source>
        <strain evidence="3 4">CECT 4462</strain>
    </source>
</reference>
<keyword evidence="1" id="KW-0378">Hydrolase</keyword>
<dbReference type="PANTHER" id="PTHR48081:SF8">
    <property type="entry name" value="ALPHA_BETA HYDROLASE FOLD-3 DOMAIN-CONTAINING PROTEIN-RELATED"/>
    <property type="match status" value="1"/>
</dbReference>
<proteinExistence type="predicted"/>
<dbReference type="InterPro" id="IPR029058">
    <property type="entry name" value="AB_hydrolase_fold"/>
</dbReference>
<dbReference type="Proteomes" id="UP000549250">
    <property type="component" value="Unassembled WGS sequence"/>
</dbReference>
<dbReference type="Gene3D" id="3.40.50.1820">
    <property type="entry name" value="alpha/beta hydrolase"/>
    <property type="match status" value="1"/>
</dbReference>
<name>A0A839T0Y0_AZOMA</name>
<organism evidence="3 4">
    <name type="scientific">Azomonas macrocytogenes</name>
    <name type="common">Azotobacter macrocytogenes</name>
    <dbReference type="NCBI Taxonomy" id="69962"/>
    <lineage>
        <taxon>Bacteria</taxon>
        <taxon>Pseudomonadati</taxon>
        <taxon>Pseudomonadota</taxon>
        <taxon>Gammaproteobacteria</taxon>
        <taxon>Pseudomonadales</taxon>
        <taxon>Pseudomonadaceae</taxon>
        <taxon>Azomonas</taxon>
    </lineage>
</organism>
<gene>
    <name evidence="3" type="ORF">FHR87_001596</name>
</gene>
<dbReference type="AlphaFoldDB" id="A0A839T0Y0"/>